<gene>
    <name evidence="1" type="ORF">Plil01_000307700</name>
</gene>
<accession>A0A9W6WQ87</accession>
<comment type="caution">
    <text evidence="1">The sequence shown here is derived from an EMBL/GenBank/DDBJ whole genome shotgun (WGS) entry which is preliminary data.</text>
</comment>
<reference evidence="1" key="1">
    <citation type="submission" date="2023-04" db="EMBL/GenBank/DDBJ databases">
        <title>Phytophthora lilii NBRC 32176.</title>
        <authorList>
            <person name="Ichikawa N."/>
            <person name="Sato H."/>
            <person name="Tonouchi N."/>
        </authorList>
    </citation>
    <scope>NUCLEOTIDE SEQUENCE</scope>
    <source>
        <strain evidence="1">NBRC 32176</strain>
    </source>
</reference>
<sequence>MQVAVSGKWIYIKLALGPGSSLQDENLGLTELYQSVTTCTAQMHVSSTYAGCGANWNTKAKRTRRLRLTEHFQREMNVLECGLHVTTTDRTRRAK</sequence>
<dbReference type="EMBL" id="BSXW01000120">
    <property type="protein sequence ID" value="GMF12470.1"/>
    <property type="molecule type" value="Genomic_DNA"/>
</dbReference>
<keyword evidence="2" id="KW-1185">Reference proteome</keyword>
<evidence type="ECO:0000313" key="2">
    <source>
        <dbReference type="Proteomes" id="UP001165083"/>
    </source>
</evidence>
<dbReference type="AlphaFoldDB" id="A0A9W6WQ87"/>
<name>A0A9W6WQ87_9STRA</name>
<protein>
    <submittedName>
        <fullName evidence="1">Unnamed protein product</fullName>
    </submittedName>
</protein>
<dbReference type="Proteomes" id="UP001165083">
    <property type="component" value="Unassembled WGS sequence"/>
</dbReference>
<proteinExistence type="predicted"/>
<evidence type="ECO:0000313" key="1">
    <source>
        <dbReference type="EMBL" id="GMF12470.1"/>
    </source>
</evidence>
<organism evidence="1 2">
    <name type="scientific">Phytophthora lilii</name>
    <dbReference type="NCBI Taxonomy" id="2077276"/>
    <lineage>
        <taxon>Eukaryota</taxon>
        <taxon>Sar</taxon>
        <taxon>Stramenopiles</taxon>
        <taxon>Oomycota</taxon>
        <taxon>Peronosporomycetes</taxon>
        <taxon>Peronosporales</taxon>
        <taxon>Peronosporaceae</taxon>
        <taxon>Phytophthora</taxon>
    </lineage>
</organism>